<keyword evidence="2" id="KW-1185">Reference proteome</keyword>
<accession>A0ABW3FBZ9</accession>
<gene>
    <name evidence="1" type="ORF">ACFQ14_06110</name>
</gene>
<proteinExistence type="predicted"/>
<evidence type="ECO:0000313" key="1">
    <source>
        <dbReference type="EMBL" id="MFD0915976.1"/>
    </source>
</evidence>
<protein>
    <recommendedName>
        <fullName evidence="3">Fluoride ion transporter CrcB</fullName>
    </recommendedName>
</protein>
<evidence type="ECO:0000313" key="2">
    <source>
        <dbReference type="Proteomes" id="UP001597101"/>
    </source>
</evidence>
<sequence length="44" mass="4537">MSLIGKFVLATSLGGLTSGGAFLWTQFGGAVYTAYLTGALMNCF</sequence>
<comment type="caution">
    <text evidence="1">The sequence shown here is derived from an EMBL/GenBank/DDBJ whole genome shotgun (WGS) entry which is preliminary data.</text>
</comment>
<organism evidence="1 2">
    <name type="scientific">Pseudahrensia aquimaris</name>
    <dbReference type="NCBI Taxonomy" id="744461"/>
    <lineage>
        <taxon>Bacteria</taxon>
        <taxon>Pseudomonadati</taxon>
        <taxon>Pseudomonadota</taxon>
        <taxon>Alphaproteobacteria</taxon>
        <taxon>Hyphomicrobiales</taxon>
        <taxon>Ahrensiaceae</taxon>
        <taxon>Pseudahrensia</taxon>
    </lineage>
</organism>
<dbReference type="Proteomes" id="UP001597101">
    <property type="component" value="Unassembled WGS sequence"/>
</dbReference>
<dbReference type="RefSeq" id="WP_377211815.1">
    <property type="nucleotide sequence ID" value="NZ_JBHTJV010000003.1"/>
</dbReference>
<reference evidence="2" key="1">
    <citation type="journal article" date="2019" name="Int. J. Syst. Evol. Microbiol.">
        <title>The Global Catalogue of Microorganisms (GCM) 10K type strain sequencing project: providing services to taxonomists for standard genome sequencing and annotation.</title>
        <authorList>
            <consortium name="The Broad Institute Genomics Platform"/>
            <consortium name="The Broad Institute Genome Sequencing Center for Infectious Disease"/>
            <person name="Wu L."/>
            <person name="Ma J."/>
        </authorList>
    </citation>
    <scope>NUCLEOTIDE SEQUENCE [LARGE SCALE GENOMIC DNA]</scope>
    <source>
        <strain evidence="2">CCUG 60023</strain>
    </source>
</reference>
<name>A0ABW3FBZ9_9HYPH</name>
<dbReference type="EMBL" id="JBHTJV010000003">
    <property type="protein sequence ID" value="MFD0915976.1"/>
    <property type="molecule type" value="Genomic_DNA"/>
</dbReference>
<evidence type="ECO:0008006" key="3">
    <source>
        <dbReference type="Google" id="ProtNLM"/>
    </source>
</evidence>